<dbReference type="Gene3D" id="4.10.280.10">
    <property type="entry name" value="Helix-loop-helix DNA-binding domain"/>
    <property type="match status" value="1"/>
</dbReference>
<dbReference type="Proteomes" id="UP000245207">
    <property type="component" value="Unassembled WGS sequence"/>
</dbReference>
<name>A0A2U1PIC9_ARTAN</name>
<organism evidence="7 8">
    <name type="scientific">Artemisia annua</name>
    <name type="common">Sweet wormwood</name>
    <dbReference type="NCBI Taxonomy" id="35608"/>
    <lineage>
        <taxon>Eukaryota</taxon>
        <taxon>Viridiplantae</taxon>
        <taxon>Streptophyta</taxon>
        <taxon>Embryophyta</taxon>
        <taxon>Tracheophyta</taxon>
        <taxon>Spermatophyta</taxon>
        <taxon>Magnoliopsida</taxon>
        <taxon>eudicotyledons</taxon>
        <taxon>Gunneridae</taxon>
        <taxon>Pentapetalae</taxon>
        <taxon>asterids</taxon>
        <taxon>campanulids</taxon>
        <taxon>Asterales</taxon>
        <taxon>Asteraceae</taxon>
        <taxon>Asteroideae</taxon>
        <taxon>Anthemideae</taxon>
        <taxon>Artemisiinae</taxon>
        <taxon>Artemisia</taxon>
    </lineage>
</organism>
<protein>
    <submittedName>
        <fullName evidence="7">Myc-type, basic helix-loop-helix (BHLH) domain-containing protein</fullName>
    </submittedName>
</protein>
<keyword evidence="8" id="KW-1185">Reference proteome</keyword>
<dbReference type="SMART" id="SM00353">
    <property type="entry name" value="HLH"/>
    <property type="match status" value="1"/>
</dbReference>
<gene>
    <name evidence="7" type="ORF">CTI12_AA148270</name>
</gene>
<dbReference type="InterPro" id="IPR011598">
    <property type="entry name" value="bHLH_dom"/>
</dbReference>
<evidence type="ECO:0000313" key="7">
    <source>
        <dbReference type="EMBL" id="PWA85499.1"/>
    </source>
</evidence>
<evidence type="ECO:0000256" key="1">
    <source>
        <dbReference type="ARBA" id="ARBA00004123"/>
    </source>
</evidence>
<dbReference type="PANTHER" id="PTHR45914">
    <property type="entry name" value="TRANSCRIPTION FACTOR HEC3-RELATED"/>
    <property type="match status" value="1"/>
</dbReference>
<evidence type="ECO:0000313" key="8">
    <source>
        <dbReference type="Proteomes" id="UP000245207"/>
    </source>
</evidence>
<reference evidence="7 8" key="1">
    <citation type="journal article" date="2018" name="Mol. Plant">
        <title>The genome of Artemisia annua provides insight into the evolution of Asteraceae family and artemisinin biosynthesis.</title>
        <authorList>
            <person name="Shen Q."/>
            <person name="Zhang L."/>
            <person name="Liao Z."/>
            <person name="Wang S."/>
            <person name="Yan T."/>
            <person name="Shi P."/>
            <person name="Liu M."/>
            <person name="Fu X."/>
            <person name="Pan Q."/>
            <person name="Wang Y."/>
            <person name="Lv Z."/>
            <person name="Lu X."/>
            <person name="Zhang F."/>
            <person name="Jiang W."/>
            <person name="Ma Y."/>
            <person name="Chen M."/>
            <person name="Hao X."/>
            <person name="Li L."/>
            <person name="Tang Y."/>
            <person name="Lv G."/>
            <person name="Zhou Y."/>
            <person name="Sun X."/>
            <person name="Brodelius P.E."/>
            <person name="Rose J.K.C."/>
            <person name="Tang K."/>
        </authorList>
    </citation>
    <scope>NUCLEOTIDE SEQUENCE [LARGE SCALE GENOMIC DNA]</scope>
    <source>
        <strain evidence="8">cv. Huhao1</strain>
        <tissue evidence="7">Leaf</tissue>
    </source>
</reference>
<dbReference type="SUPFAM" id="SSF47459">
    <property type="entry name" value="HLH, helix-loop-helix DNA-binding domain"/>
    <property type="match status" value="1"/>
</dbReference>
<keyword evidence="4" id="KW-0804">Transcription</keyword>
<sequence>MDDLQFSWYNMIHAHDHQQQTFDFNSDNIFLNQLPHLSPTDWTDQAIENDLICTNGFQEIKNVISSNNNAAASLERLLSGPNSSNDASDDGVSIIFPDGKSSIWCNNVNVTRNNNGISGVSSADSVTDDGVVSETLQQLETDTEAIAQMKEMIYREAAFRPVSFAAETVVEKPKRKNVRISSDPQTAAARQRRERISERIRVLQKLVPGGNKMDTASMLDEAANYLKFLRSQVKALEQLGHNSKTINAHSYASLVAPFTQTPFSMQTQYSFPCENLYPNPPSSVHH</sequence>
<dbReference type="PANTHER" id="PTHR45914:SF12">
    <property type="entry name" value="TRANSCRIPTION FACTOR BHLH87"/>
    <property type="match status" value="1"/>
</dbReference>
<dbReference type="GO" id="GO:0005634">
    <property type="term" value="C:nucleus"/>
    <property type="evidence" value="ECO:0007669"/>
    <property type="project" value="UniProtKB-SubCell"/>
</dbReference>
<dbReference type="GO" id="GO:0003700">
    <property type="term" value="F:DNA-binding transcription factor activity"/>
    <property type="evidence" value="ECO:0007669"/>
    <property type="project" value="InterPro"/>
</dbReference>
<accession>A0A2U1PIC9</accession>
<keyword evidence="2" id="KW-0805">Transcription regulation</keyword>
<comment type="caution">
    <text evidence="7">The sequence shown here is derived from an EMBL/GenBank/DDBJ whole genome shotgun (WGS) entry which is preliminary data.</text>
</comment>
<dbReference type="OrthoDB" id="2017571at2759"/>
<dbReference type="InterPro" id="IPR045843">
    <property type="entry name" value="IND-like"/>
</dbReference>
<evidence type="ECO:0000256" key="2">
    <source>
        <dbReference type="ARBA" id="ARBA00023015"/>
    </source>
</evidence>
<evidence type="ECO:0000256" key="5">
    <source>
        <dbReference type="ARBA" id="ARBA00023242"/>
    </source>
</evidence>
<dbReference type="Pfam" id="PF00010">
    <property type="entry name" value="HLH"/>
    <property type="match status" value="1"/>
</dbReference>
<dbReference type="PROSITE" id="PS50888">
    <property type="entry name" value="BHLH"/>
    <property type="match status" value="1"/>
</dbReference>
<evidence type="ECO:0000259" key="6">
    <source>
        <dbReference type="PROSITE" id="PS50888"/>
    </source>
</evidence>
<dbReference type="InterPro" id="IPR036638">
    <property type="entry name" value="HLH_DNA-bd_sf"/>
</dbReference>
<dbReference type="GO" id="GO:0046983">
    <property type="term" value="F:protein dimerization activity"/>
    <property type="evidence" value="ECO:0007669"/>
    <property type="project" value="InterPro"/>
</dbReference>
<dbReference type="STRING" id="35608.A0A2U1PIC9"/>
<dbReference type="EMBL" id="PKPP01001113">
    <property type="protein sequence ID" value="PWA85499.1"/>
    <property type="molecule type" value="Genomic_DNA"/>
</dbReference>
<evidence type="ECO:0000256" key="3">
    <source>
        <dbReference type="ARBA" id="ARBA00023125"/>
    </source>
</evidence>
<keyword evidence="5" id="KW-0539">Nucleus</keyword>
<proteinExistence type="predicted"/>
<comment type="subcellular location">
    <subcellularLocation>
        <location evidence="1">Nucleus</location>
    </subcellularLocation>
</comment>
<feature type="domain" description="BHLH" evidence="6">
    <location>
        <begin position="180"/>
        <end position="229"/>
    </location>
</feature>
<dbReference type="GO" id="GO:0003677">
    <property type="term" value="F:DNA binding"/>
    <property type="evidence" value="ECO:0007669"/>
    <property type="project" value="UniProtKB-KW"/>
</dbReference>
<evidence type="ECO:0000256" key="4">
    <source>
        <dbReference type="ARBA" id="ARBA00023163"/>
    </source>
</evidence>
<dbReference type="AlphaFoldDB" id="A0A2U1PIC9"/>
<keyword evidence="3" id="KW-0238">DNA-binding</keyword>